<protein>
    <submittedName>
        <fullName evidence="1">DUF4954 family protein</fullName>
    </submittedName>
</protein>
<sequence>MYRELTEIEKEQLETQGCRCHDWSNIEVAEDFTPLHIYNTYFEGHIRIGADCRIINVGIIRSTPEATFGEGVTISVLNEAGDGNLVLYSDLTAQMAALMVRNACDTAVWERLKGMVMQEIDITRQPCTTIGDGVSITDTRELTNVIIGDKCEITGAARLSECTLKSTSEASILVSDGVICDNCIIQAGSSVTDFAKLYDSFVGEACHVGRGFTSENSVFFANSHMDNGESCAALCGPFSVSHHKSTLLIGGEYSFYNAGSGTNFSNHAYKMGPIHWGTLMRGSKTASGSHTLWPAQVGTFSMLMGKIQSHPDTRKLPLSYLIAHESGTYLVPGRNLTTVGTYRDIEKWQKRDRRPKNGRKSLVQYDWLNPLVIRQCIDGKETLEMLQREQGENVAAYQYNGTVIKNRSLLKGIRYYDLALRMALLAALEEHEAALPHSTVGAGEWTDLLGMLAPKAEVDNILDDIRSGELADISDVAAALEHIHNDYAEHKWAAAYRAILDYKGLDSLTEDDRECLLQEFAGARREWLDSIRCDAEREHALGDVEDSTLKDFIGKIK</sequence>
<keyword evidence="2" id="KW-1185">Reference proteome</keyword>
<reference evidence="1" key="1">
    <citation type="submission" date="2019-04" db="EMBL/GenBank/DDBJ databases">
        <title>Microbes associate with the intestines of laboratory mice.</title>
        <authorList>
            <person name="Navarre W."/>
            <person name="Wong E."/>
            <person name="Huang K."/>
            <person name="Tropini C."/>
            <person name="Ng K."/>
            <person name="Yu B."/>
        </authorList>
    </citation>
    <scope>NUCLEOTIDE SEQUENCE</scope>
    <source>
        <strain evidence="1">NM73_A23</strain>
    </source>
</reference>
<comment type="caution">
    <text evidence="1">The sequence shown here is derived from an EMBL/GenBank/DDBJ whole genome shotgun (WGS) entry which is preliminary data.</text>
</comment>
<accession>A0AC61QTJ9</accession>
<dbReference type="Proteomes" id="UP000308886">
    <property type="component" value="Unassembled WGS sequence"/>
</dbReference>
<gene>
    <name evidence="1" type="ORF">E5358_01170</name>
</gene>
<proteinExistence type="predicted"/>
<dbReference type="EMBL" id="SRZC01000002">
    <property type="protein sequence ID" value="TGX83820.1"/>
    <property type="molecule type" value="Genomic_DNA"/>
</dbReference>
<evidence type="ECO:0000313" key="1">
    <source>
        <dbReference type="EMBL" id="TGX83820.1"/>
    </source>
</evidence>
<evidence type="ECO:0000313" key="2">
    <source>
        <dbReference type="Proteomes" id="UP000308886"/>
    </source>
</evidence>
<name>A0AC61QTJ9_9BACT</name>
<organism evidence="1 2">
    <name type="scientific">Palleniella muris</name>
    <dbReference type="NCBI Taxonomy" id="3038145"/>
    <lineage>
        <taxon>Bacteria</taxon>
        <taxon>Pseudomonadati</taxon>
        <taxon>Bacteroidota</taxon>
        <taxon>Bacteroidia</taxon>
        <taxon>Bacteroidales</taxon>
        <taxon>Prevotellaceae</taxon>
        <taxon>Palleniella</taxon>
    </lineage>
</organism>